<feature type="compositionally biased region" description="Low complexity" evidence="1">
    <location>
        <begin position="107"/>
        <end position="142"/>
    </location>
</feature>
<dbReference type="STRING" id="1367847.JCM7686_2606"/>
<proteinExistence type="predicted"/>
<evidence type="ECO:0000256" key="2">
    <source>
        <dbReference type="SAM" id="SignalP"/>
    </source>
</evidence>
<feature type="chain" id="PRO_5004534491" evidence="2">
    <location>
        <begin position="23"/>
        <end position="522"/>
    </location>
</feature>
<name>S5XQL2_PARAH</name>
<feature type="compositionally biased region" description="Low complexity" evidence="1">
    <location>
        <begin position="155"/>
        <end position="165"/>
    </location>
</feature>
<organism evidence="3 4">
    <name type="scientific">Paracoccus aminophilus JCM 7686</name>
    <dbReference type="NCBI Taxonomy" id="1367847"/>
    <lineage>
        <taxon>Bacteria</taxon>
        <taxon>Pseudomonadati</taxon>
        <taxon>Pseudomonadota</taxon>
        <taxon>Alphaproteobacteria</taxon>
        <taxon>Rhodobacterales</taxon>
        <taxon>Paracoccaceae</taxon>
        <taxon>Paracoccus</taxon>
    </lineage>
</organism>
<dbReference type="OrthoDB" id="6810892at2"/>
<evidence type="ECO:0000313" key="4">
    <source>
        <dbReference type="Proteomes" id="UP000015480"/>
    </source>
</evidence>
<feature type="signal peptide" evidence="2">
    <location>
        <begin position="1"/>
        <end position="22"/>
    </location>
</feature>
<gene>
    <name evidence="3" type="ORF">JCM7686_2606</name>
</gene>
<dbReference type="KEGG" id="pami:JCM7686_2606"/>
<evidence type="ECO:0000313" key="3">
    <source>
        <dbReference type="EMBL" id="AGT09674.1"/>
    </source>
</evidence>
<feature type="region of interest" description="Disordered" evidence="1">
    <location>
        <begin position="104"/>
        <end position="193"/>
    </location>
</feature>
<keyword evidence="2" id="KW-0732">Signal</keyword>
<dbReference type="EMBL" id="CP006650">
    <property type="protein sequence ID" value="AGT09674.1"/>
    <property type="molecule type" value="Genomic_DNA"/>
</dbReference>
<dbReference type="AlphaFoldDB" id="S5XQL2"/>
<feature type="region of interest" description="Disordered" evidence="1">
    <location>
        <begin position="485"/>
        <end position="522"/>
    </location>
</feature>
<sequence>MRRFAMIIGTALPMLLATGALAEDVVIRIEAKRGDSVAKTAAESWRAEFPDVVTFPLTDGWIGIAIGPMPRETAEPRLAELKGANKVPADSFIAAAAGRKLTPVDPAPAGAAPESAAPAATTPAAAASTTAAQSPADQATPDEAPADQAASNQDTTTQAPATQAPGSLAPVATTTEQTPQVAPEPVAPPPGFYIRVQTLGDRAKADEALAKWRQTLPEVGMWQLKNGRFTIAMGPAPEATARAWLSAFRSAEAVSKDAFVSEQSEIGTEAVAPGKLELGAPPAEGSTPLAMPPLEDIQRALRWAGHYDGPIDGKDGPKTRAAIAGEVVTLRSSPDAATAMQMLIQRREDWRQEVGLEELRDQATGLALPAPMHLLQFDRAERALSIYGPQDGSGAALILFSQPGGQQEMLDLTGLVTALGWVPAPERQISRGSAVLIGQNDTHIGHAEAHVIDGRAQGFVLIWPATDAQNATRIAAEIADNLTRFAPAQNDPVTAAPATDAKSGDAAQPAPTAPQAGPETSQ</sequence>
<dbReference type="eggNOG" id="COG3409">
    <property type="taxonomic scope" value="Bacteria"/>
</dbReference>
<reference evidence="3 4" key="1">
    <citation type="journal article" date="2014" name="BMC Genomics">
        <title>Architecture and functions of a multipartite genome of the methylotrophic bacterium Paracoccus aminophilus JCM 7686, containing primary and secondary chromids.</title>
        <authorList>
            <person name="Dziewit L."/>
            <person name="Czarnecki J."/>
            <person name="Wibberg D."/>
            <person name="Radlinska M."/>
            <person name="Mrozek P."/>
            <person name="Szymczak M."/>
            <person name="Schluter A."/>
            <person name="Puhler A."/>
            <person name="Bartosik D."/>
        </authorList>
    </citation>
    <scope>NUCLEOTIDE SEQUENCE [LARGE SCALE GENOMIC DNA]</scope>
    <source>
        <strain evidence="3">JCM 7686</strain>
    </source>
</reference>
<keyword evidence="4" id="KW-1185">Reference proteome</keyword>
<protein>
    <submittedName>
        <fullName evidence="3">Peptidoglycan binding domain-containing protein</fullName>
    </submittedName>
</protein>
<feature type="compositionally biased region" description="Low complexity" evidence="1">
    <location>
        <begin position="506"/>
        <end position="522"/>
    </location>
</feature>
<evidence type="ECO:0000256" key="1">
    <source>
        <dbReference type="SAM" id="MobiDB-lite"/>
    </source>
</evidence>
<dbReference type="Proteomes" id="UP000015480">
    <property type="component" value="Chromosome"/>
</dbReference>
<accession>S5XQL2</accession>
<dbReference type="HOGENOM" id="CLU_039612_0_0_5"/>